<dbReference type="Gene3D" id="3.90.226.10">
    <property type="entry name" value="2-enoyl-CoA Hydratase, Chain A, domain 1"/>
    <property type="match status" value="2"/>
</dbReference>
<dbReference type="PROSITE" id="PS50980">
    <property type="entry name" value="COA_CT_NTER"/>
    <property type="match status" value="1"/>
</dbReference>
<feature type="domain" description="CoA carboxyltransferase N-terminal" evidence="10">
    <location>
        <begin position="569"/>
        <end position="825"/>
    </location>
</feature>
<comment type="catalytic activity">
    <reaction evidence="8">
        <text>propanoyl-CoA + hydrogencarbonate + ATP = (S)-methylmalonyl-CoA + ADP + phosphate + H(+)</text>
        <dbReference type="Rhea" id="RHEA:23720"/>
        <dbReference type="ChEBI" id="CHEBI:15378"/>
        <dbReference type="ChEBI" id="CHEBI:17544"/>
        <dbReference type="ChEBI" id="CHEBI:30616"/>
        <dbReference type="ChEBI" id="CHEBI:43474"/>
        <dbReference type="ChEBI" id="CHEBI:57327"/>
        <dbReference type="ChEBI" id="CHEBI:57392"/>
        <dbReference type="ChEBI" id="CHEBI:456216"/>
        <dbReference type="EC" id="6.4.1.3"/>
    </reaction>
    <physiologicalReaction direction="left-to-right" evidence="8">
        <dbReference type="Rhea" id="RHEA:23721"/>
    </physiologicalReaction>
</comment>
<evidence type="ECO:0000313" key="12">
    <source>
        <dbReference type="EMBL" id="GBG66006.1"/>
    </source>
</evidence>
<organism evidence="12 13">
    <name type="scientific">Chara braunii</name>
    <name type="common">Braun's stonewort</name>
    <dbReference type="NCBI Taxonomy" id="69332"/>
    <lineage>
        <taxon>Eukaryota</taxon>
        <taxon>Viridiplantae</taxon>
        <taxon>Streptophyta</taxon>
        <taxon>Charophyceae</taxon>
        <taxon>Charales</taxon>
        <taxon>Characeae</taxon>
        <taxon>Chara</taxon>
    </lineage>
</organism>
<dbReference type="GO" id="GO:0004658">
    <property type="term" value="F:propionyl-CoA carboxylase activity"/>
    <property type="evidence" value="ECO:0007669"/>
    <property type="project" value="UniProtKB-EC"/>
</dbReference>
<feature type="region of interest" description="Disordered" evidence="9">
    <location>
        <begin position="417"/>
        <end position="445"/>
    </location>
</feature>
<comment type="similarity">
    <text evidence="2">Belongs to the AccD/PCCB family.</text>
</comment>
<evidence type="ECO:0000256" key="2">
    <source>
        <dbReference type="ARBA" id="ARBA00006102"/>
    </source>
</evidence>
<dbReference type="EC" id="6.4.1.3" evidence="3"/>
<dbReference type="Proteomes" id="UP000265515">
    <property type="component" value="Unassembled WGS sequence"/>
</dbReference>
<reference evidence="12 13" key="1">
    <citation type="journal article" date="2018" name="Cell">
        <title>The Chara Genome: Secondary Complexity and Implications for Plant Terrestrialization.</title>
        <authorList>
            <person name="Nishiyama T."/>
            <person name="Sakayama H."/>
            <person name="Vries J.D."/>
            <person name="Buschmann H."/>
            <person name="Saint-Marcoux D."/>
            <person name="Ullrich K.K."/>
            <person name="Haas F.B."/>
            <person name="Vanderstraeten L."/>
            <person name="Becker D."/>
            <person name="Lang D."/>
            <person name="Vosolsobe S."/>
            <person name="Rombauts S."/>
            <person name="Wilhelmsson P.K.I."/>
            <person name="Janitza P."/>
            <person name="Kern R."/>
            <person name="Heyl A."/>
            <person name="Rumpler F."/>
            <person name="Villalobos L.I.A.C."/>
            <person name="Clay J.M."/>
            <person name="Skokan R."/>
            <person name="Toyoda A."/>
            <person name="Suzuki Y."/>
            <person name="Kagoshima H."/>
            <person name="Schijlen E."/>
            <person name="Tajeshwar N."/>
            <person name="Catarino B."/>
            <person name="Hetherington A.J."/>
            <person name="Saltykova A."/>
            <person name="Bonnot C."/>
            <person name="Breuninger H."/>
            <person name="Symeonidi A."/>
            <person name="Radhakrishnan G.V."/>
            <person name="Van Nieuwerburgh F."/>
            <person name="Deforce D."/>
            <person name="Chang C."/>
            <person name="Karol K.G."/>
            <person name="Hedrich R."/>
            <person name="Ulvskov P."/>
            <person name="Glockner G."/>
            <person name="Delwiche C.F."/>
            <person name="Petrasek J."/>
            <person name="Van de Peer Y."/>
            <person name="Friml J."/>
            <person name="Beilby M."/>
            <person name="Dolan L."/>
            <person name="Kohara Y."/>
            <person name="Sugano S."/>
            <person name="Fujiyama A."/>
            <person name="Delaux P.-M."/>
            <person name="Quint M."/>
            <person name="TheiBen G."/>
            <person name="Hagemann M."/>
            <person name="Harholt J."/>
            <person name="Dunand C."/>
            <person name="Zachgo S."/>
            <person name="Langdale J."/>
            <person name="Maumus F."/>
            <person name="Straeten D.V.D."/>
            <person name="Gould S.B."/>
            <person name="Rensing S.A."/>
        </authorList>
    </citation>
    <scope>NUCLEOTIDE SEQUENCE [LARGE SCALE GENOMIC DNA]</scope>
    <source>
        <strain evidence="12 13">S276</strain>
    </source>
</reference>
<comment type="subunit">
    <text evidence="4">The holoenzyme is a dodecamer composed of 6 PCCA/alpha subunits and 6 PCCB/beta subunits.</text>
</comment>
<dbReference type="InterPro" id="IPR051047">
    <property type="entry name" value="AccD/PCCB"/>
</dbReference>
<evidence type="ECO:0000256" key="1">
    <source>
        <dbReference type="ARBA" id="ARBA00005060"/>
    </source>
</evidence>
<dbReference type="PANTHER" id="PTHR43842:SF2">
    <property type="entry name" value="PROPIONYL-COA CARBOXYLASE BETA CHAIN, MITOCHONDRIAL"/>
    <property type="match status" value="1"/>
</dbReference>
<dbReference type="SUPFAM" id="SSF52096">
    <property type="entry name" value="ClpP/crotonase"/>
    <property type="match status" value="2"/>
</dbReference>
<comment type="caution">
    <text evidence="12">The sequence shown here is derived from an EMBL/GenBank/DDBJ whole genome shotgun (WGS) entry which is preliminary data.</text>
</comment>
<feature type="region of interest" description="Disordered" evidence="9">
    <location>
        <begin position="1"/>
        <end position="36"/>
    </location>
</feature>
<feature type="compositionally biased region" description="Basic and acidic residues" evidence="9">
    <location>
        <begin position="430"/>
        <end position="440"/>
    </location>
</feature>
<dbReference type="STRING" id="69332.A0A388K7J9"/>
<dbReference type="PANTHER" id="PTHR43842">
    <property type="entry name" value="PROPIONYL-COA CARBOXYLASE BETA CHAIN"/>
    <property type="match status" value="1"/>
</dbReference>
<comment type="catalytic activity">
    <reaction evidence="7">
        <text>butanoyl-CoA + hydrogencarbonate + ATP = (2S)-ethylmalonyl-CoA + ADP + phosphate + H(+)</text>
        <dbReference type="Rhea" id="RHEA:59520"/>
        <dbReference type="ChEBI" id="CHEBI:15378"/>
        <dbReference type="ChEBI" id="CHEBI:17544"/>
        <dbReference type="ChEBI" id="CHEBI:30616"/>
        <dbReference type="ChEBI" id="CHEBI:43474"/>
        <dbReference type="ChEBI" id="CHEBI:57371"/>
        <dbReference type="ChEBI" id="CHEBI:60909"/>
        <dbReference type="ChEBI" id="CHEBI:456216"/>
    </reaction>
    <physiologicalReaction direction="left-to-right" evidence="7">
        <dbReference type="Rhea" id="RHEA:59521"/>
    </physiologicalReaction>
</comment>
<dbReference type="InterPro" id="IPR029045">
    <property type="entry name" value="ClpP/crotonase-like_dom_sf"/>
</dbReference>
<dbReference type="GO" id="GO:0005739">
    <property type="term" value="C:mitochondrion"/>
    <property type="evidence" value="ECO:0007669"/>
    <property type="project" value="TreeGrafter"/>
</dbReference>
<dbReference type="PROSITE" id="PS50989">
    <property type="entry name" value="COA_CT_CTER"/>
    <property type="match status" value="1"/>
</dbReference>
<dbReference type="Pfam" id="PF01039">
    <property type="entry name" value="Carboxyl_trans"/>
    <property type="match status" value="1"/>
</dbReference>
<evidence type="ECO:0000256" key="4">
    <source>
        <dbReference type="ARBA" id="ARBA00038567"/>
    </source>
</evidence>
<evidence type="ECO:0000313" key="13">
    <source>
        <dbReference type="Proteomes" id="UP000265515"/>
    </source>
</evidence>
<name>A0A388K7J9_CHABU</name>
<dbReference type="EMBL" id="BFEA01000068">
    <property type="protein sequence ID" value="GBG66006.1"/>
    <property type="molecule type" value="Genomic_DNA"/>
</dbReference>
<evidence type="ECO:0000256" key="8">
    <source>
        <dbReference type="ARBA" id="ARBA00049495"/>
    </source>
</evidence>
<protein>
    <recommendedName>
        <fullName evidence="5">Propionyl-CoA carboxylase beta chain, mitochondrial</fullName>
        <ecNumber evidence="3">6.4.1.3</ecNumber>
    </recommendedName>
    <alternativeName>
        <fullName evidence="6">Propanoyl-CoA:carbon dioxide ligase subunit beta</fullName>
    </alternativeName>
</protein>
<gene>
    <name evidence="12" type="ORF">CBR_g54985</name>
</gene>
<accession>A0A388K7J9</accession>
<dbReference type="InterPro" id="IPR011763">
    <property type="entry name" value="COA_CT_C"/>
</dbReference>
<evidence type="ECO:0000256" key="5">
    <source>
        <dbReference type="ARBA" id="ARBA00041138"/>
    </source>
</evidence>
<evidence type="ECO:0000256" key="9">
    <source>
        <dbReference type="SAM" id="MobiDB-lite"/>
    </source>
</evidence>
<dbReference type="GO" id="GO:0009062">
    <property type="term" value="P:fatty acid catabolic process"/>
    <property type="evidence" value="ECO:0007669"/>
    <property type="project" value="UniProtKB-ARBA"/>
</dbReference>
<proteinExistence type="inferred from homology"/>
<keyword evidence="13" id="KW-1185">Reference proteome</keyword>
<sequence>MRDPGTRTSLLAPVKTRRLGEQGTSEPTKEEEDREGEVDFFNILSPPKPKLSTQFQAGGAKGGAKQAKHGQRHHYVVLFYTSLAPQGIKILAGKTRAGEFALPAVHMDNFPGTKDHIRGAVDKFAVRRFPLRLISGIRVGRKTVDIGEASVQVHLTFVDIKITQECANTLEGQGIHWLPPQWFDSDTSDEAARIHLVGSVKATLRRPKLVIGLAWWIAWKKLRPAQTKVPKIKDEVLIQPLFENEAIKQTDGSVFLASVQAASFGGRWIEKGIWQVRDLWEEEVADWKEVNIIRKTLGRVRNVEDIVIQLRNVIPGEWVEMLRRKGRGKVGQWYKAEQHGEFLRPEDQLDDEDWSATQWGLRSTDPQENRLQCRGEIAVGTATPLIAVRVLQAKRQGEEGGGKDPILIQGGAAITDLRGGIRPPPKGVGRRGEKEGEAARAKGGSHRVVCGGSEILPREMGGGGVSRSVGALLSSAIRRRHSASSSSWQWLSSIPASHRGVMSEATATGSRSLSGVVGRARRELQGDPAMAATGGAVRQLLSANASRRWVTTVLGIPVPDEPLDDHAPQRPAIQRLEKVRETAMVGGGPERIKKQHKGGRLTARERIGALLDEGSFVESGMFVQHRCRDFGMEEKHFLGDGVITGCGTINGRTVFVFSQDFTVFGGSLSETHAMKIAHIMDQAMAVGAPVIGLNDSGGARIQEGVLSLAGYCEVFNRNVLASGVIPQISMIMGPCAGGAVYSPALTDFTFMIKGYSHMFVTGPEVTRSVTHEVVTQEQLGGAVSHTTKSGVAHGAFDNELDALARLRDFIDFLPLSNREAPPRRAFDDPPDRLIPSLDFVVPREETVPYDMKEILEKVVDDGDIFEIMPDFAPNMIVGFARMEGATVGLVANQPNYLAGCIDIDAAVKAARFVRFCDCFEIPIVTFVDVPGFLPGTAQEYGGIIRHGAKLLYAFGEATVPKVTVITRKAYGGAYDVMSSKHLRGDANFAWPSAEIAVMGAKGAVRILFSGSKDMDGAAQEYKEKFSNPYIAAGLGYLDDVIYPRDTRSRICDELRRLRTKKLKNPPKKHGNIPL</sequence>
<dbReference type="OrthoDB" id="10053020at2759"/>
<dbReference type="Gramene" id="GBG66006">
    <property type="protein sequence ID" value="GBG66006"/>
    <property type="gene ID" value="CBR_g54985"/>
</dbReference>
<evidence type="ECO:0000256" key="3">
    <source>
        <dbReference type="ARBA" id="ARBA00013050"/>
    </source>
</evidence>
<evidence type="ECO:0000259" key="10">
    <source>
        <dbReference type="PROSITE" id="PS50980"/>
    </source>
</evidence>
<dbReference type="FunFam" id="3.90.226.10:FF:000016">
    <property type="entry name" value="Propionyl-CoA carboxylase, beta subunit"/>
    <property type="match status" value="1"/>
</dbReference>
<dbReference type="FunFam" id="3.90.226.10:FF:000017">
    <property type="entry name" value="Propionyl-CoA carboxylase subunit beta 5"/>
    <property type="match status" value="1"/>
</dbReference>
<dbReference type="InterPro" id="IPR034733">
    <property type="entry name" value="AcCoA_carboxyl_beta"/>
</dbReference>
<evidence type="ECO:0000259" key="11">
    <source>
        <dbReference type="PROSITE" id="PS50989"/>
    </source>
</evidence>
<dbReference type="AlphaFoldDB" id="A0A388K7J9"/>
<comment type="pathway">
    <text evidence="1">Metabolic intermediate metabolism; propanoyl-CoA degradation; succinyl-CoA from propanoyl-CoA: step 1/3.</text>
</comment>
<dbReference type="InterPro" id="IPR011762">
    <property type="entry name" value="COA_CT_N"/>
</dbReference>
<evidence type="ECO:0000256" key="6">
    <source>
        <dbReference type="ARBA" id="ARBA00042797"/>
    </source>
</evidence>
<evidence type="ECO:0000256" key="7">
    <source>
        <dbReference type="ARBA" id="ARBA00048208"/>
    </source>
</evidence>
<feature type="domain" description="CoA carboxyltransferase C-terminal" evidence="11">
    <location>
        <begin position="829"/>
        <end position="1068"/>
    </location>
</feature>